<dbReference type="Pfam" id="PF03478">
    <property type="entry name" value="Beta-prop_KIB1-4"/>
    <property type="match status" value="1"/>
</dbReference>
<comment type="caution">
    <text evidence="2">The sequence shown here is derived from an EMBL/GenBank/DDBJ whole genome shotgun (WGS) entry which is preliminary data.</text>
</comment>
<evidence type="ECO:0000259" key="1">
    <source>
        <dbReference type="Pfam" id="PF03478"/>
    </source>
</evidence>
<accession>A0ABU6Z0R1</accession>
<dbReference type="Proteomes" id="UP001341840">
    <property type="component" value="Unassembled WGS sequence"/>
</dbReference>
<gene>
    <name evidence="2" type="ORF">PIB30_106743</name>
</gene>
<dbReference type="PANTHER" id="PTHR44259">
    <property type="entry name" value="OS07G0183000 PROTEIN-RELATED"/>
    <property type="match status" value="1"/>
</dbReference>
<reference evidence="2 3" key="1">
    <citation type="journal article" date="2023" name="Plants (Basel)">
        <title>Bridging the Gap: Combining Genomics and Transcriptomics Approaches to Understand Stylosanthes scabra, an Orphan Legume from the Brazilian Caatinga.</title>
        <authorList>
            <person name="Ferreira-Neto J.R.C."/>
            <person name="da Silva M.D."/>
            <person name="Binneck E."/>
            <person name="de Melo N.F."/>
            <person name="da Silva R.H."/>
            <person name="de Melo A.L.T.M."/>
            <person name="Pandolfi V."/>
            <person name="Bustamante F.O."/>
            <person name="Brasileiro-Vidal A.C."/>
            <person name="Benko-Iseppon A.M."/>
        </authorList>
    </citation>
    <scope>NUCLEOTIDE SEQUENCE [LARGE SCALE GENOMIC DNA]</scope>
    <source>
        <tissue evidence="2">Leaves</tissue>
    </source>
</reference>
<dbReference type="InterPro" id="IPR005174">
    <property type="entry name" value="KIB1-4_b-propeller"/>
</dbReference>
<keyword evidence="3" id="KW-1185">Reference proteome</keyword>
<dbReference type="InterPro" id="IPR050942">
    <property type="entry name" value="F-box_BR-signaling"/>
</dbReference>
<organism evidence="2 3">
    <name type="scientific">Stylosanthes scabra</name>
    <dbReference type="NCBI Taxonomy" id="79078"/>
    <lineage>
        <taxon>Eukaryota</taxon>
        <taxon>Viridiplantae</taxon>
        <taxon>Streptophyta</taxon>
        <taxon>Embryophyta</taxon>
        <taxon>Tracheophyta</taxon>
        <taxon>Spermatophyta</taxon>
        <taxon>Magnoliopsida</taxon>
        <taxon>eudicotyledons</taxon>
        <taxon>Gunneridae</taxon>
        <taxon>Pentapetalae</taxon>
        <taxon>rosids</taxon>
        <taxon>fabids</taxon>
        <taxon>Fabales</taxon>
        <taxon>Fabaceae</taxon>
        <taxon>Papilionoideae</taxon>
        <taxon>50 kb inversion clade</taxon>
        <taxon>dalbergioids sensu lato</taxon>
        <taxon>Dalbergieae</taxon>
        <taxon>Pterocarpus clade</taxon>
        <taxon>Stylosanthes</taxon>
    </lineage>
</organism>
<name>A0ABU6Z0R1_9FABA</name>
<dbReference type="EMBL" id="JASCZI010245964">
    <property type="protein sequence ID" value="MED6214788.1"/>
    <property type="molecule type" value="Genomic_DNA"/>
</dbReference>
<proteinExistence type="predicted"/>
<sequence>MGEIIDEWANIHHDMLNEIAKRFHSYGDYLQLRFVCKQWNLKLPKIPNVNKVPWLVSPIVIGGLETHDFEEKGIYHLMLLDMLQDNVIVGCCHGWLISVVVESHESTVQILNPFTKVQLDLLPSISTLPNVILNNGSQYILSEFRGPRDHSFIHRFQFRKVIINPAPNHDNKGLMAVAIYGCASRLVFYKPNDDRRWIEFSIDNDPFTDVIFFEEKIYAVNKYGQLYEFDSKTKSEPMGGIHEAPPPSDVATQYWQVKYLLGCAHNESLLMLVRHFNALNDEDEDEKRGGWETYKFDIYDLKKNAKKQRLEDNLKKREERTPRICVEEHAYACYTYFNSRLGNSITLRRGNSLHQSHTYA</sequence>
<evidence type="ECO:0000313" key="3">
    <source>
        <dbReference type="Proteomes" id="UP001341840"/>
    </source>
</evidence>
<feature type="domain" description="KIB1-4 beta-propeller" evidence="1">
    <location>
        <begin position="69"/>
        <end position="302"/>
    </location>
</feature>
<protein>
    <recommendedName>
        <fullName evidence="1">KIB1-4 beta-propeller domain-containing protein</fullName>
    </recommendedName>
</protein>
<evidence type="ECO:0000313" key="2">
    <source>
        <dbReference type="EMBL" id="MED6214788.1"/>
    </source>
</evidence>